<comment type="caution">
    <text evidence="1">The sequence shown here is derived from an EMBL/GenBank/DDBJ whole genome shotgun (WGS) entry which is preliminary data.</text>
</comment>
<dbReference type="Proteomes" id="UP000499080">
    <property type="component" value="Unassembled WGS sequence"/>
</dbReference>
<protein>
    <submittedName>
        <fullName evidence="1">Uncharacterized protein</fullName>
    </submittedName>
</protein>
<evidence type="ECO:0000313" key="2">
    <source>
        <dbReference type="Proteomes" id="UP000499080"/>
    </source>
</evidence>
<dbReference type="AlphaFoldDB" id="A0A4Y2K6E2"/>
<dbReference type="EMBL" id="BGPR01004241">
    <property type="protein sequence ID" value="GBM97509.1"/>
    <property type="molecule type" value="Genomic_DNA"/>
</dbReference>
<sequence>MNVLWERYCFVKAGRDRRGGGCSTGCHGDAAAVQDAPPQALFPQKVPQINAPPNNRSVCSLLLTHWGWRKIPNRASESTDDKKSKEKVLYLIPSSSQGGALQRMGIKTGGAVRLRTVRKEDDMRLVNLVGGSVRIGRPFINRTVLNMGLLDMCVFVCWRSTDKPLDINLQNSVQIYFGW</sequence>
<proteinExistence type="predicted"/>
<evidence type="ECO:0000313" key="1">
    <source>
        <dbReference type="EMBL" id="GBM97509.1"/>
    </source>
</evidence>
<organism evidence="1 2">
    <name type="scientific">Araneus ventricosus</name>
    <name type="common">Orbweaver spider</name>
    <name type="synonym">Epeira ventricosa</name>
    <dbReference type="NCBI Taxonomy" id="182803"/>
    <lineage>
        <taxon>Eukaryota</taxon>
        <taxon>Metazoa</taxon>
        <taxon>Ecdysozoa</taxon>
        <taxon>Arthropoda</taxon>
        <taxon>Chelicerata</taxon>
        <taxon>Arachnida</taxon>
        <taxon>Araneae</taxon>
        <taxon>Araneomorphae</taxon>
        <taxon>Entelegynae</taxon>
        <taxon>Araneoidea</taxon>
        <taxon>Araneidae</taxon>
        <taxon>Araneus</taxon>
    </lineage>
</organism>
<keyword evidence="2" id="KW-1185">Reference proteome</keyword>
<accession>A0A4Y2K6E2</accession>
<name>A0A4Y2K6E2_ARAVE</name>
<gene>
    <name evidence="1" type="ORF">AVEN_262331_1</name>
</gene>
<reference evidence="1 2" key="1">
    <citation type="journal article" date="2019" name="Sci. Rep.">
        <title>Orb-weaving spider Araneus ventricosus genome elucidates the spidroin gene catalogue.</title>
        <authorList>
            <person name="Kono N."/>
            <person name="Nakamura H."/>
            <person name="Ohtoshi R."/>
            <person name="Moran D.A.P."/>
            <person name="Shinohara A."/>
            <person name="Yoshida Y."/>
            <person name="Fujiwara M."/>
            <person name="Mori M."/>
            <person name="Tomita M."/>
            <person name="Arakawa K."/>
        </authorList>
    </citation>
    <scope>NUCLEOTIDE SEQUENCE [LARGE SCALE GENOMIC DNA]</scope>
</reference>